<evidence type="ECO:0000256" key="1">
    <source>
        <dbReference type="ARBA" id="ARBA00004613"/>
    </source>
</evidence>
<keyword evidence="7" id="KW-0624">Polysaccharide degradation</keyword>
<dbReference type="EMBL" id="AMFJ01028885">
    <property type="protein sequence ID" value="EKD44387.1"/>
    <property type="molecule type" value="Genomic_DNA"/>
</dbReference>
<gene>
    <name evidence="10" type="ORF">ACD_71C00154G0004</name>
</gene>
<feature type="signal peptide" evidence="8">
    <location>
        <begin position="1"/>
        <end position="19"/>
    </location>
</feature>
<name>K1Z4A5_9BACT</name>
<dbReference type="GO" id="GO:0030600">
    <property type="term" value="F:feruloyl esterase activity"/>
    <property type="evidence" value="ECO:0007669"/>
    <property type="project" value="InterPro"/>
</dbReference>
<organism evidence="10">
    <name type="scientific">uncultured bacterium</name>
    <name type="common">gcode 4</name>
    <dbReference type="NCBI Taxonomy" id="1234023"/>
    <lineage>
        <taxon>Bacteria</taxon>
        <taxon>environmental samples</taxon>
    </lineage>
</organism>
<dbReference type="InterPro" id="IPR043595">
    <property type="entry name" value="FaeB/C/D"/>
</dbReference>
<keyword evidence="5" id="KW-0378">Hydrolase</keyword>
<dbReference type="GO" id="GO:0045493">
    <property type="term" value="P:xylan catabolic process"/>
    <property type="evidence" value="ECO:0007669"/>
    <property type="project" value="UniProtKB-KW"/>
</dbReference>
<dbReference type="GO" id="GO:0005576">
    <property type="term" value="C:extracellular region"/>
    <property type="evidence" value="ECO:0007669"/>
    <property type="project" value="UniProtKB-SubCell"/>
</dbReference>
<proteinExistence type="predicted"/>
<dbReference type="PROSITE" id="PS51272">
    <property type="entry name" value="SLH"/>
    <property type="match status" value="2"/>
</dbReference>
<comment type="subcellular location">
    <subcellularLocation>
        <location evidence="1">Secreted</location>
    </subcellularLocation>
</comment>
<dbReference type="Gene3D" id="3.40.50.1820">
    <property type="entry name" value="alpha/beta hydrolase"/>
    <property type="match status" value="1"/>
</dbReference>
<dbReference type="InterPro" id="IPR001119">
    <property type="entry name" value="SLH_dom"/>
</dbReference>
<protein>
    <recommendedName>
        <fullName evidence="9">SLH domain-containing protein</fullName>
    </recommendedName>
</protein>
<evidence type="ECO:0000256" key="3">
    <source>
        <dbReference type="ARBA" id="ARBA00022651"/>
    </source>
</evidence>
<feature type="chain" id="PRO_5017429746" description="SLH domain-containing protein" evidence="8">
    <location>
        <begin position="20"/>
        <end position="446"/>
    </location>
</feature>
<dbReference type="SUPFAM" id="SSF53474">
    <property type="entry name" value="alpha/beta-Hydrolases"/>
    <property type="match status" value="1"/>
</dbReference>
<dbReference type="PANTHER" id="PTHR38050:SF2">
    <property type="entry name" value="FERULOYL ESTERASE C-RELATED"/>
    <property type="match status" value="1"/>
</dbReference>
<evidence type="ECO:0000256" key="4">
    <source>
        <dbReference type="ARBA" id="ARBA00022729"/>
    </source>
</evidence>
<accession>K1Z4A5</accession>
<dbReference type="InterPro" id="IPR029058">
    <property type="entry name" value="AB_hydrolase_fold"/>
</dbReference>
<keyword evidence="6" id="KW-0119">Carbohydrate metabolism</keyword>
<reference evidence="10" key="1">
    <citation type="journal article" date="2012" name="Science">
        <title>Fermentation, hydrogen, and sulfur metabolism in multiple uncultivated bacterial phyla.</title>
        <authorList>
            <person name="Wrighton K.C."/>
            <person name="Thomas B.C."/>
            <person name="Sharon I."/>
            <person name="Miller C.S."/>
            <person name="Castelle C.J."/>
            <person name="VerBerkmoes N.C."/>
            <person name="Wilkins M.J."/>
            <person name="Hettich R.L."/>
            <person name="Lipton M.S."/>
            <person name="Williams K.H."/>
            <person name="Long P.E."/>
            <person name="Banfield J.F."/>
        </authorList>
    </citation>
    <scope>NUCLEOTIDE SEQUENCE [LARGE SCALE GENOMIC DNA]</scope>
</reference>
<evidence type="ECO:0000256" key="7">
    <source>
        <dbReference type="ARBA" id="ARBA00023326"/>
    </source>
</evidence>
<dbReference type="PANTHER" id="PTHR38050">
    <property type="match status" value="1"/>
</dbReference>
<evidence type="ECO:0000259" key="9">
    <source>
        <dbReference type="PROSITE" id="PS51272"/>
    </source>
</evidence>
<evidence type="ECO:0000256" key="2">
    <source>
        <dbReference type="ARBA" id="ARBA00022525"/>
    </source>
</evidence>
<keyword evidence="4 8" id="KW-0732">Signal</keyword>
<comment type="caution">
    <text evidence="10">The sequence shown here is derived from an EMBL/GenBank/DDBJ whole genome shotgun (WGS) entry which is preliminary data.</text>
</comment>
<feature type="domain" description="SLH" evidence="9">
    <location>
        <begin position="76"/>
        <end position="139"/>
    </location>
</feature>
<evidence type="ECO:0000313" key="10">
    <source>
        <dbReference type="EMBL" id="EKD44387.1"/>
    </source>
</evidence>
<feature type="domain" description="SLH" evidence="9">
    <location>
        <begin position="16"/>
        <end position="75"/>
    </location>
</feature>
<dbReference type="AlphaFoldDB" id="K1Z4A5"/>
<keyword evidence="3" id="KW-0858">Xylan degradation</keyword>
<evidence type="ECO:0000256" key="5">
    <source>
        <dbReference type="ARBA" id="ARBA00022801"/>
    </source>
</evidence>
<dbReference type="Pfam" id="PF00395">
    <property type="entry name" value="SLH"/>
    <property type="match status" value="2"/>
</dbReference>
<evidence type="ECO:0000256" key="8">
    <source>
        <dbReference type="SAM" id="SignalP"/>
    </source>
</evidence>
<keyword evidence="2" id="KW-0964">Secreted</keyword>
<sequence length="446" mass="49432">MKIFISFLILALSVESALADFADIQYNWYKTSILNLQKIGIVKGTDGNYSPEWLTTRAEMLKIIMGAAQIPLTTELTRCFPDVDPAKWYGQYICTAKKLKIAKGFENGTFQPNETITTLEALVFGLRAFGLTPTVQIGENWYTTYQDLADKNNILATHTYTTWTKISRGKAAELVESIYRYKVKKTPLSYGSLGCTLPNNGLYVRNTLMIDGMSREYNLSLPSDYSQDKQYNLVVAFHGRTSSNDMVQNYMGLQEKAGYWQRNKGGITQTDTIVAYPAGIAISGGYSWSAAANVEFFDAILQQVSNSYCINRDQIFIVGHSLGGWFANKLACLRWDVINGMSSVGGPWYAGNCTGPVASLIFQNVNDPLVSLASGKYAEKIRKAANQCTNVSTSVTVGSLSCKQWNDCTTGNPVTWCEGYSTYQNDPHGWPISGGTVILNWFRGLK</sequence>
<evidence type="ECO:0000256" key="6">
    <source>
        <dbReference type="ARBA" id="ARBA00023277"/>
    </source>
</evidence>